<protein>
    <submittedName>
        <fullName evidence="2">Uncharacterized protein</fullName>
    </submittedName>
</protein>
<reference evidence="2 3" key="1">
    <citation type="submission" date="2019-12" db="EMBL/GenBank/DDBJ databases">
        <title>Whole genome shotgun sequence of Streptomyces caniferus NBRC 15389.</title>
        <authorList>
            <person name="Ichikawa N."/>
            <person name="Kimura A."/>
            <person name="Kitahashi Y."/>
            <person name="Komaki H."/>
            <person name="Tamura T."/>
        </authorList>
    </citation>
    <scope>NUCLEOTIDE SEQUENCE [LARGE SCALE GENOMIC DNA]</scope>
    <source>
        <strain evidence="2 3">NBRC 15389</strain>
    </source>
</reference>
<evidence type="ECO:0000256" key="1">
    <source>
        <dbReference type="SAM" id="MobiDB-lite"/>
    </source>
</evidence>
<accession>A0A640S911</accession>
<proteinExistence type="predicted"/>
<dbReference type="Proteomes" id="UP000435837">
    <property type="component" value="Unassembled WGS sequence"/>
</dbReference>
<evidence type="ECO:0000313" key="3">
    <source>
        <dbReference type="Proteomes" id="UP000435837"/>
    </source>
</evidence>
<feature type="region of interest" description="Disordered" evidence="1">
    <location>
        <begin position="1"/>
        <end position="24"/>
    </location>
</feature>
<name>A0A640S911_9ACTN</name>
<gene>
    <name evidence="2" type="ORF">Scani_32800</name>
</gene>
<comment type="caution">
    <text evidence="2">The sequence shown here is derived from an EMBL/GenBank/DDBJ whole genome shotgun (WGS) entry which is preliminary data.</text>
</comment>
<dbReference type="EMBL" id="BLIN01000003">
    <property type="protein sequence ID" value="GFE07012.1"/>
    <property type="molecule type" value="Genomic_DNA"/>
</dbReference>
<sequence>MRSFHPSSDALRCQPASRATDEPHLARRMLRCTHRGRERVIAWKPADHAAASWGFLPGMEPVTASGQPVGKSGSAGRRQRCVAGARSCGAPWVAGEVTSGLTGGSGGGG</sequence>
<evidence type="ECO:0000313" key="2">
    <source>
        <dbReference type="EMBL" id="GFE07012.1"/>
    </source>
</evidence>
<organism evidence="2 3">
    <name type="scientific">Streptomyces caniferus</name>
    <dbReference type="NCBI Taxonomy" id="285557"/>
    <lineage>
        <taxon>Bacteria</taxon>
        <taxon>Bacillati</taxon>
        <taxon>Actinomycetota</taxon>
        <taxon>Actinomycetes</taxon>
        <taxon>Kitasatosporales</taxon>
        <taxon>Streptomycetaceae</taxon>
        <taxon>Streptomyces</taxon>
    </lineage>
</organism>
<dbReference type="AlphaFoldDB" id="A0A640S911"/>